<keyword evidence="5" id="KW-1185">Reference proteome</keyword>
<keyword evidence="2" id="KW-0808">Transferase</keyword>
<name>A0AAV1RCI0_9ROSI</name>
<feature type="compositionally biased region" description="Acidic residues" evidence="3">
    <location>
        <begin position="1"/>
        <end position="10"/>
    </location>
</feature>
<dbReference type="GO" id="GO:0080044">
    <property type="term" value="F:quercetin 7-O-glucosyltransferase activity"/>
    <property type="evidence" value="ECO:0007669"/>
    <property type="project" value="TreeGrafter"/>
</dbReference>
<keyword evidence="2" id="KW-0328">Glycosyltransferase</keyword>
<protein>
    <submittedName>
        <fullName evidence="4">Uncharacterized protein</fullName>
    </submittedName>
</protein>
<evidence type="ECO:0000313" key="5">
    <source>
        <dbReference type="Proteomes" id="UP001314170"/>
    </source>
</evidence>
<dbReference type="AlphaFoldDB" id="A0AAV1RCI0"/>
<comment type="similarity">
    <text evidence="1">Belongs to the UDP-glycosyltransferase family.</text>
</comment>
<dbReference type="PANTHER" id="PTHR11926">
    <property type="entry name" value="GLUCOSYL/GLUCURONOSYL TRANSFERASES"/>
    <property type="match status" value="1"/>
</dbReference>
<dbReference type="Gene3D" id="3.40.50.2000">
    <property type="entry name" value="Glycogen Phosphorylase B"/>
    <property type="match status" value="1"/>
</dbReference>
<proteinExistence type="inferred from homology"/>
<gene>
    <name evidence="4" type="ORF">DCAF_LOCUS8439</name>
</gene>
<organism evidence="4 5">
    <name type="scientific">Dovyalis caffra</name>
    <dbReference type="NCBI Taxonomy" id="77055"/>
    <lineage>
        <taxon>Eukaryota</taxon>
        <taxon>Viridiplantae</taxon>
        <taxon>Streptophyta</taxon>
        <taxon>Embryophyta</taxon>
        <taxon>Tracheophyta</taxon>
        <taxon>Spermatophyta</taxon>
        <taxon>Magnoliopsida</taxon>
        <taxon>eudicotyledons</taxon>
        <taxon>Gunneridae</taxon>
        <taxon>Pentapetalae</taxon>
        <taxon>rosids</taxon>
        <taxon>fabids</taxon>
        <taxon>Malpighiales</taxon>
        <taxon>Salicaceae</taxon>
        <taxon>Flacourtieae</taxon>
        <taxon>Dovyalis</taxon>
    </lineage>
</organism>
<evidence type="ECO:0000256" key="2">
    <source>
        <dbReference type="ARBA" id="ARBA00022676"/>
    </source>
</evidence>
<evidence type="ECO:0000256" key="3">
    <source>
        <dbReference type="SAM" id="MobiDB-lite"/>
    </source>
</evidence>
<feature type="region of interest" description="Disordered" evidence="3">
    <location>
        <begin position="1"/>
        <end position="21"/>
    </location>
</feature>
<sequence>MLLQSEEEDKESNRPIHDGLSQDDISSGNIIAIILALNGNCKTPFQECITTMTQQQKPGDEITCIIYDELMYFAEAAANHLKLSSMILCTTSVATALSRLAIPHLKEEGCIPWQESMSQDRVPDLHSLRFKDLPVSMFGVPDNFLDLIAQMYNARKSSAVIFNTIDCLEQSHDGRNGKASLEMSFIGVGCMSIPKPHKSNASG</sequence>
<evidence type="ECO:0000313" key="4">
    <source>
        <dbReference type="EMBL" id="CAK7331384.1"/>
    </source>
</evidence>
<accession>A0AAV1RCI0</accession>
<comment type="caution">
    <text evidence="4">The sequence shown here is derived from an EMBL/GenBank/DDBJ whole genome shotgun (WGS) entry which is preliminary data.</text>
</comment>
<dbReference type="EMBL" id="CAWUPB010000913">
    <property type="protein sequence ID" value="CAK7331384.1"/>
    <property type="molecule type" value="Genomic_DNA"/>
</dbReference>
<dbReference type="GO" id="GO:0080043">
    <property type="term" value="F:quercetin 3-O-glucosyltransferase activity"/>
    <property type="evidence" value="ECO:0007669"/>
    <property type="project" value="TreeGrafter"/>
</dbReference>
<dbReference type="PANTHER" id="PTHR11926:SF1494">
    <property type="entry name" value="FLAVONOL 3-O-GLUCOSYLTRANSFERASE UGT76E12-RELATED"/>
    <property type="match status" value="1"/>
</dbReference>
<reference evidence="4 5" key="1">
    <citation type="submission" date="2024-01" db="EMBL/GenBank/DDBJ databases">
        <authorList>
            <person name="Waweru B."/>
        </authorList>
    </citation>
    <scope>NUCLEOTIDE SEQUENCE [LARGE SCALE GENOMIC DNA]</scope>
</reference>
<dbReference type="SUPFAM" id="SSF53756">
    <property type="entry name" value="UDP-Glycosyltransferase/glycogen phosphorylase"/>
    <property type="match status" value="1"/>
</dbReference>
<dbReference type="Proteomes" id="UP001314170">
    <property type="component" value="Unassembled WGS sequence"/>
</dbReference>
<evidence type="ECO:0000256" key="1">
    <source>
        <dbReference type="ARBA" id="ARBA00009995"/>
    </source>
</evidence>